<evidence type="ECO:0000313" key="8">
    <source>
        <dbReference type="Proteomes" id="UP000244378"/>
    </source>
</evidence>
<protein>
    <submittedName>
        <fullName evidence="6 7">Peptidase</fullName>
    </submittedName>
</protein>
<dbReference type="GO" id="GO:0006508">
    <property type="term" value="P:proteolysis"/>
    <property type="evidence" value="ECO:0007669"/>
    <property type="project" value="UniProtKB-KW"/>
</dbReference>
<keyword evidence="4" id="KW-0720">Serine protease</keyword>
<comment type="caution">
    <text evidence="7">The sequence shown here is derived from an EMBL/GenBank/DDBJ whole genome shotgun (WGS) entry which is preliminary data.</text>
</comment>
<dbReference type="InterPro" id="IPR036852">
    <property type="entry name" value="Peptidase_S8/S53_dom_sf"/>
</dbReference>
<accession>A0A2T7AR13</accession>
<dbReference type="CDD" id="cd04847">
    <property type="entry name" value="Peptidases_S8_Subtilisin_like_2"/>
    <property type="match status" value="1"/>
</dbReference>
<reference evidence="7 8" key="1">
    <citation type="submission" date="2016-12" db="EMBL/GenBank/DDBJ databases">
        <title>Analysis of the Molecular Diversity Among Cronobacter Species Isolated from Filth Flies Using a Pan Genomic DNA Microarray.</title>
        <authorList>
            <person name="Pava-Ripoll M."/>
            <person name="Tall B."/>
            <person name="Farber J."/>
            <person name="Fanning S."/>
            <person name="Lehner A."/>
            <person name="Stephan R."/>
            <person name="Pagotto F."/>
            <person name="Iverson C."/>
            <person name="Ziobro G."/>
            <person name="Miller A."/>
            <person name="Pearson R."/>
            <person name="Yan Q."/>
            <person name="Kim M."/>
            <person name="Jeong S."/>
            <person name="Park J."/>
            <person name="Jun S."/>
            <person name="Choi H."/>
            <person name="Chung T."/>
            <person name="Yoo Y."/>
            <person name="Park E."/>
            <person name="Hwang S."/>
            <person name="Lee B."/>
            <person name="Sathyamoorthy V."/>
            <person name="Carter L."/>
            <person name="Mammel M."/>
            <person name="Jackson S."/>
            <person name="Kothary M."/>
            <person name="Patel I."/>
            <person name="Grim C."/>
            <person name="Gopinath G."/>
            <person name="Gangiredla J."/>
            <person name="Chase H."/>
        </authorList>
    </citation>
    <scope>NUCLEOTIDE SEQUENCE [LARGE SCALE GENOMIC DNA]</scope>
    <source>
        <strain evidence="7 8">MOD1-Md1s</strain>
    </source>
</reference>
<evidence type="ECO:0000256" key="2">
    <source>
        <dbReference type="ARBA" id="ARBA00022670"/>
    </source>
</evidence>
<evidence type="ECO:0000313" key="7">
    <source>
        <dbReference type="EMBL" id="PUX12442.1"/>
    </source>
</evidence>
<dbReference type="InterPro" id="IPR050131">
    <property type="entry name" value="Peptidase_S8_subtilisin-like"/>
</dbReference>
<evidence type="ECO:0000259" key="5">
    <source>
        <dbReference type="Pfam" id="PF00082"/>
    </source>
</evidence>
<dbReference type="RefSeq" id="WP_075193535.1">
    <property type="nucleotide sequence ID" value="NZ_JADKNN010000060.1"/>
</dbReference>
<dbReference type="PANTHER" id="PTHR43806">
    <property type="entry name" value="PEPTIDASE S8"/>
    <property type="match status" value="1"/>
</dbReference>
<dbReference type="InterPro" id="IPR049955">
    <property type="entry name" value="IteS-like"/>
</dbReference>
<evidence type="ECO:0000256" key="1">
    <source>
        <dbReference type="ARBA" id="ARBA00011073"/>
    </source>
</evidence>
<dbReference type="Pfam" id="PF00082">
    <property type="entry name" value="Peptidase_S8"/>
    <property type="match status" value="1"/>
</dbReference>
<proteinExistence type="inferred from homology"/>
<evidence type="ECO:0000313" key="6">
    <source>
        <dbReference type="EMBL" id="KAB0877175.1"/>
    </source>
</evidence>
<dbReference type="EMBL" id="MSAE01000028">
    <property type="protein sequence ID" value="PUX12442.1"/>
    <property type="molecule type" value="Genomic_DNA"/>
</dbReference>
<organism evidence="7 8">
    <name type="scientific">Cronobacter muytjensii</name>
    <dbReference type="NCBI Taxonomy" id="413501"/>
    <lineage>
        <taxon>Bacteria</taxon>
        <taxon>Pseudomonadati</taxon>
        <taxon>Pseudomonadota</taxon>
        <taxon>Gammaproteobacteria</taxon>
        <taxon>Enterobacterales</taxon>
        <taxon>Enterobacteriaceae</taxon>
        <taxon>Cronobacter</taxon>
    </lineage>
</organism>
<keyword evidence="3" id="KW-0378">Hydrolase</keyword>
<keyword evidence="9" id="KW-1185">Reference proteome</keyword>
<dbReference type="Proteomes" id="UP000244378">
    <property type="component" value="Unassembled WGS sequence"/>
</dbReference>
<reference evidence="6 9" key="2">
    <citation type="submission" date="2019-08" db="EMBL/GenBank/DDBJ databases">
        <title>Prevalence, distribution, and phylogeny of type two toxin-antitoxin genes possessed by Cronobacter species where C. sakazakii homologs follow sequence type lineages.</title>
        <authorList>
            <person name="Finkelstein S."/>
            <person name="Negrete F."/>
            <person name="Jang H."/>
            <person name="Gopinath G.R."/>
            <person name="Tall B.D."/>
        </authorList>
    </citation>
    <scope>NUCLEOTIDE SEQUENCE [LARGE SCALE GENOMIC DNA]</scope>
    <source>
        <strain evidence="6 9">MOD1_GK1257</strain>
    </source>
</reference>
<dbReference type="EMBL" id="WAGD01000037">
    <property type="protein sequence ID" value="KAB0877175.1"/>
    <property type="molecule type" value="Genomic_DNA"/>
</dbReference>
<dbReference type="OrthoDB" id="9768989at2"/>
<dbReference type="PANTHER" id="PTHR43806:SF11">
    <property type="entry name" value="CEREVISIN-RELATED"/>
    <property type="match status" value="1"/>
</dbReference>
<evidence type="ECO:0000313" key="9">
    <source>
        <dbReference type="Proteomes" id="UP000469927"/>
    </source>
</evidence>
<name>A0A2T7AR13_9ENTR</name>
<dbReference type="Proteomes" id="UP000469927">
    <property type="component" value="Unassembled WGS sequence"/>
</dbReference>
<keyword evidence="2" id="KW-0645">Protease</keyword>
<dbReference type="AlphaFoldDB" id="A0A2T7AR13"/>
<gene>
    <name evidence="7" type="ORF">AUN14_14460</name>
    <name evidence="6" type="ORF">FZI19_12765</name>
</gene>
<sequence>MVNRVSKKRNPFFHIPYNPRDLTGVETKGGGGKLFVNVDENYRVKLANELDSSFEALSEESRDYPELLKTLVFKIRDEAIAKSHRPMTLASDGNLEIAGHGKINEMLVAAHSASYRSLKTAILNRQTKAIKNNLSAIESIEPWTAERKTSLSSDELVRMKSIYVRLFRYNGDDANQKNIDAFREILDEEGLTYDEIIQPRNSFIFNIKELSTNDIVSIDKLLKFPGVKSAYPVPIVIPEQTDYLNAQGNSEILPPPVNGLPIVAVFDTGVSNAATALSPWIVGNDLYVLPPETDYEHGTMVSSLIINSRKINNNHSWLPDSQSRIYNVCALESAGSDTALLTERLKAAIAKRPDIKVWNLSLGGGSYKNEEFSDFAIELDHLSDQYGVLFVVASGNYIPYNYNPPLSVRRWPVNGTYPDLLSSPSESVRSLTVGSIAHLETHDSYVKVGEPTPYSRRGPGPVFTPKPDVVHLGGGVHQAWCSGNTSLNVIGPDNRVYGGFGTSFSAPIISSMAANTWRSLEGNPNISVSPSLVKALIIHAAQLNSPKYDATERRYYGAGRPQGVLESLYDSDDSFTLVFQASLIPNMKWRKSNYPIPQCLIQDGKFKGEIIITASYNPPLDPNAGSEYVRANVELSFGVLDGESMKGKVPMEGEKGSSGYESAQIEHGGKWSPVKIHRQRFPNGISGDVWGLQAKVMLRANEPVLPNPLDVNIIVTIRSLDGNNSVHSDGIRALDATNWIKNQLSNQLPINV</sequence>
<evidence type="ECO:0000256" key="4">
    <source>
        <dbReference type="ARBA" id="ARBA00022825"/>
    </source>
</evidence>
<dbReference type="GO" id="GO:0004252">
    <property type="term" value="F:serine-type endopeptidase activity"/>
    <property type="evidence" value="ECO:0007669"/>
    <property type="project" value="InterPro"/>
</dbReference>
<dbReference type="SUPFAM" id="SSF52743">
    <property type="entry name" value="Subtilisin-like"/>
    <property type="match status" value="1"/>
</dbReference>
<dbReference type="Gene3D" id="3.40.50.200">
    <property type="entry name" value="Peptidase S8/S53 domain"/>
    <property type="match status" value="1"/>
</dbReference>
<dbReference type="InterPro" id="IPR034074">
    <property type="entry name" value="Y4bN_pept_dom"/>
</dbReference>
<comment type="similarity">
    <text evidence="1">Belongs to the peptidase S8 family.</text>
</comment>
<feature type="domain" description="Peptidase S8/S53" evidence="5">
    <location>
        <begin position="262"/>
        <end position="559"/>
    </location>
</feature>
<dbReference type="NCBIfam" id="NF042956">
    <property type="entry name" value="IteS_antiphage"/>
    <property type="match status" value="1"/>
</dbReference>
<dbReference type="InterPro" id="IPR000209">
    <property type="entry name" value="Peptidase_S8/S53_dom"/>
</dbReference>
<evidence type="ECO:0000256" key="3">
    <source>
        <dbReference type="ARBA" id="ARBA00022801"/>
    </source>
</evidence>